<gene>
    <name evidence="3" type="ORF">H4W34_005856</name>
</gene>
<evidence type="ECO:0000313" key="3">
    <source>
        <dbReference type="EMBL" id="MBE1536023.1"/>
    </source>
</evidence>
<dbReference type="PANTHER" id="PTHR38593">
    <property type="entry name" value="BLR2558 PROTEIN"/>
    <property type="match status" value="1"/>
</dbReference>
<keyword evidence="1" id="KW-0732">Signal</keyword>
<organism evidence="3 4">
    <name type="scientific">Actinomadura algeriensis</name>
    <dbReference type="NCBI Taxonomy" id="1679523"/>
    <lineage>
        <taxon>Bacteria</taxon>
        <taxon>Bacillati</taxon>
        <taxon>Actinomycetota</taxon>
        <taxon>Actinomycetes</taxon>
        <taxon>Streptosporangiales</taxon>
        <taxon>Thermomonosporaceae</taxon>
        <taxon>Actinomadura</taxon>
    </lineage>
</organism>
<name>A0ABR9JZX4_9ACTN</name>
<dbReference type="Gene3D" id="1.20.1260.10">
    <property type="match status" value="1"/>
</dbReference>
<keyword evidence="4" id="KW-1185">Reference proteome</keyword>
<protein>
    <submittedName>
        <fullName evidence="3">Membrane protein</fullName>
    </submittedName>
</protein>
<dbReference type="PANTHER" id="PTHR38593:SF1">
    <property type="entry name" value="BLR2558 PROTEIN"/>
    <property type="match status" value="1"/>
</dbReference>
<sequence>MMRTRPLTAVLAAAVAVAAPVACTDTADVRDVSGQATVPAGKVSEQDKGWMRRARRIDLAAVNAGDLAQRRGTTREVRTLGATIAREHRALDARLVATARRLGVELPHATSDRKFLEIDGLKDRRERLFDLNWTSVLTDWHEEGVEAAKAEIAQGSSPEVIVLARDRLRVLERHLAALDELGTQEMQGG</sequence>
<feature type="domain" description="DUF4142" evidence="2">
    <location>
        <begin position="46"/>
        <end position="181"/>
    </location>
</feature>
<dbReference type="RefSeq" id="WP_192762125.1">
    <property type="nucleotide sequence ID" value="NZ_JADBDZ010000001.1"/>
</dbReference>
<evidence type="ECO:0000256" key="1">
    <source>
        <dbReference type="SAM" id="SignalP"/>
    </source>
</evidence>
<feature type="chain" id="PRO_5046305065" evidence="1">
    <location>
        <begin position="19"/>
        <end position="189"/>
    </location>
</feature>
<dbReference type="Pfam" id="PF13628">
    <property type="entry name" value="DUF4142"/>
    <property type="match status" value="1"/>
</dbReference>
<dbReference type="InterPro" id="IPR025419">
    <property type="entry name" value="DUF4142"/>
</dbReference>
<dbReference type="InterPro" id="IPR012347">
    <property type="entry name" value="Ferritin-like"/>
</dbReference>
<accession>A0ABR9JZX4</accession>
<comment type="caution">
    <text evidence="3">The sequence shown here is derived from an EMBL/GenBank/DDBJ whole genome shotgun (WGS) entry which is preliminary data.</text>
</comment>
<evidence type="ECO:0000259" key="2">
    <source>
        <dbReference type="Pfam" id="PF13628"/>
    </source>
</evidence>
<dbReference type="Proteomes" id="UP000627838">
    <property type="component" value="Unassembled WGS sequence"/>
</dbReference>
<proteinExistence type="predicted"/>
<evidence type="ECO:0000313" key="4">
    <source>
        <dbReference type="Proteomes" id="UP000627838"/>
    </source>
</evidence>
<feature type="signal peptide" evidence="1">
    <location>
        <begin position="1"/>
        <end position="18"/>
    </location>
</feature>
<reference evidence="3 4" key="1">
    <citation type="submission" date="2020-10" db="EMBL/GenBank/DDBJ databases">
        <title>Sequencing the genomes of 1000 actinobacteria strains.</title>
        <authorList>
            <person name="Klenk H.-P."/>
        </authorList>
    </citation>
    <scope>NUCLEOTIDE SEQUENCE [LARGE SCALE GENOMIC DNA]</scope>
    <source>
        <strain evidence="3 4">DSM 46744</strain>
    </source>
</reference>
<dbReference type="EMBL" id="JADBDZ010000001">
    <property type="protein sequence ID" value="MBE1536023.1"/>
    <property type="molecule type" value="Genomic_DNA"/>
</dbReference>